<evidence type="ECO:0008006" key="4">
    <source>
        <dbReference type="Google" id="ProtNLM"/>
    </source>
</evidence>
<sequence>MMKHLFIAAISYLLMFSCSSQVKKPIAKTITVENNKTQNENGSQIQTMFKLDEGKTQFFKDQEMNVTFVKIGEDSRCPKDVNCIWAGVALVELNVMGTYTRPSTIKLATIDDAAKGYSRSAIFNGYKISLQELNPYPENSESKKANSGKNNITIQILKIAESELENSNTY</sequence>
<reference evidence="2" key="1">
    <citation type="submission" date="2020-05" db="EMBL/GenBank/DDBJ databases">
        <title>Genomic Encyclopedia of Type Strains, Phase IV (KMG-V): Genome sequencing to study the core and pangenomes of soil and plant-associated prokaryotes.</title>
        <authorList>
            <person name="Whitman W."/>
        </authorList>
    </citation>
    <scope>NUCLEOTIDE SEQUENCE</scope>
    <source>
        <strain evidence="2">16F</strain>
    </source>
</reference>
<name>A0A8J8GC35_9FLAO</name>
<proteinExistence type="predicted"/>
<dbReference type="AlphaFoldDB" id="A0A8J8GC35"/>
<dbReference type="RefSeq" id="WP_173779781.1">
    <property type="nucleotide sequence ID" value="NZ_JABSNO010000018.1"/>
</dbReference>
<feature type="chain" id="PRO_5035218443" description="Lipoprotein" evidence="1">
    <location>
        <begin position="21"/>
        <end position="170"/>
    </location>
</feature>
<comment type="caution">
    <text evidence="2">The sequence shown here is derived from an EMBL/GenBank/DDBJ whole genome shotgun (WGS) entry which is preliminary data.</text>
</comment>
<protein>
    <recommendedName>
        <fullName evidence="4">Lipoprotein</fullName>
    </recommendedName>
</protein>
<evidence type="ECO:0000313" key="3">
    <source>
        <dbReference type="Proteomes" id="UP000610746"/>
    </source>
</evidence>
<organism evidence="2 3">
    <name type="scientific">Frigoriflavimonas asaccharolytica</name>
    <dbReference type="NCBI Taxonomy" id="2735899"/>
    <lineage>
        <taxon>Bacteria</taxon>
        <taxon>Pseudomonadati</taxon>
        <taxon>Bacteroidota</taxon>
        <taxon>Flavobacteriia</taxon>
        <taxon>Flavobacteriales</taxon>
        <taxon>Weeksellaceae</taxon>
        <taxon>Frigoriflavimonas</taxon>
    </lineage>
</organism>
<feature type="signal peptide" evidence="1">
    <location>
        <begin position="1"/>
        <end position="20"/>
    </location>
</feature>
<evidence type="ECO:0000313" key="2">
    <source>
        <dbReference type="EMBL" id="NRS93205.1"/>
    </source>
</evidence>
<keyword evidence="1" id="KW-0732">Signal</keyword>
<dbReference type="Proteomes" id="UP000610746">
    <property type="component" value="Unassembled WGS sequence"/>
</dbReference>
<keyword evidence="3" id="KW-1185">Reference proteome</keyword>
<dbReference type="PROSITE" id="PS51257">
    <property type="entry name" value="PROKAR_LIPOPROTEIN"/>
    <property type="match status" value="1"/>
</dbReference>
<evidence type="ECO:0000256" key="1">
    <source>
        <dbReference type="SAM" id="SignalP"/>
    </source>
</evidence>
<dbReference type="EMBL" id="JABSNO010000018">
    <property type="protein sequence ID" value="NRS93205.1"/>
    <property type="molecule type" value="Genomic_DNA"/>
</dbReference>
<accession>A0A8J8GC35</accession>
<gene>
    <name evidence="2" type="ORF">HNQ03_002292</name>
</gene>